<dbReference type="Pfam" id="PF00392">
    <property type="entry name" value="GntR"/>
    <property type="match status" value="1"/>
</dbReference>
<dbReference type="Pfam" id="PF07729">
    <property type="entry name" value="FCD"/>
    <property type="match status" value="1"/>
</dbReference>
<evidence type="ECO:0000256" key="3">
    <source>
        <dbReference type="ARBA" id="ARBA00023163"/>
    </source>
</evidence>
<accession>A0A3E0W8S7</accession>
<dbReference type="Proteomes" id="UP000257080">
    <property type="component" value="Unassembled WGS sequence"/>
</dbReference>
<dbReference type="InterPro" id="IPR008920">
    <property type="entry name" value="TF_FadR/GntR_C"/>
</dbReference>
<dbReference type="EMBL" id="NBXE01000029">
    <property type="protein sequence ID" value="RFA25976.1"/>
    <property type="molecule type" value="Genomic_DNA"/>
</dbReference>
<dbReference type="PANTHER" id="PTHR43537:SF24">
    <property type="entry name" value="GLUCONATE OPERON TRANSCRIPTIONAL REPRESSOR"/>
    <property type="match status" value="1"/>
</dbReference>
<keyword evidence="1" id="KW-0805">Transcription regulation</keyword>
<reference evidence="6 7" key="1">
    <citation type="submission" date="2017-04" db="EMBL/GenBank/DDBJ databases">
        <title>Comparative genome analysis of Subtercola boreus.</title>
        <authorList>
            <person name="Cho Y.-J."/>
            <person name="Cho A."/>
            <person name="Kim O.-S."/>
            <person name="Lee J.-I."/>
        </authorList>
    </citation>
    <scope>NUCLEOTIDE SEQUENCE [LARGE SCALE GENOMIC DNA]</scope>
    <source>
        <strain evidence="6 7">P28004</strain>
    </source>
</reference>
<gene>
    <name evidence="6" type="ORF">B7R25_12025</name>
</gene>
<evidence type="ECO:0000256" key="2">
    <source>
        <dbReference type="ARBA" id="ARBA00023125"/>
    </source>
</evidence>
<evidence type="ECO:0000259" key="5">
    <source>
        <dbReference type="PROSITE" id="PS50949"/>
    </source>
</evidence>
<dbReference type="OrthoDB" id="3289286at2"/>
<dbReference type="GO" id="GO:0003700">
    <property type="term" value="F:DNA-binding transcription factor activity"/>
    <property type="evidence" value="ECO:0007669"/>
    <property type="project" value="InterPro"/>
</dbReference>
<keyword evidence="3" id="KW-0804">Transcription</keyword>
<evidence type="ECO:0000313" key="6">
    <source>
        <dbReference type="EMBL" id="RFA25976.1"/>
    </source>
</evidence>
<dbReference type="SUPFAM" id="SSF46785">
    <property type="entry name" value="Winged helix' DNA-binding domain"/>
    <property type="match status" value="1"/>
</dbReference>
<name>A0A3E0W8S7_9MICO</name>
<keyword evidence="2" id="KW-0238">DNA-binding</keyword>
<organism evidence="6 7">
    <name type="scientific">Subtercola boreus</name>
    <dbReference type="NCBI Taxonomy" id="120213"/>
    <lineage>
        <taxon>Bacteria</taxon>
        <taxon>Bacillati</taxon>
        <taxon>Actinomycetota</taxon>
        <taxon>Actinomycetes</taxon>
        <taxon>Micrococcales</taxon>
        <taxon>Microbacteriaceae</taxon>
        <taxon>Subtercola</taxon>
    </lineage>
</organism>
<dbReference type="InterPro" id="IPR036390">
    <property type="entry name" value="WH_DNA-bd_sf"/>
</dbReference>
<dbReference type="SMART" id="SM00895">
    <property type="entry name" value="FCD"/>
    <property type="match status" value="1"/>
</dbReference>
<feature type="compositionally biased region" description="Low complexity" evidence="4">
    <location>
        <begin position="225"/>
        <end position="246"/>
    </location>
</feature>
<sequence length="246" mass="26574">MVADHIYDAVLEALIDGALEPGSAIVIDALARQFDVSQTPVREALARLESTGLVRRTALKGYRVAPMTTRDELDRLMQARLVFEPKLAELTAGRMSTHRVDARTDAELQQAVDDLASASLGPSFAEFRAYWEADERFHRLVAEAAGNEFLLSAYVALGGQIVRFRLFGGSGVTDSEHCVAEHTRVLEALRSGDPAAAGRAMAAHIDDARVRALNSIDEAEHTHPHTAPAASTARAASTASTEQESR</sequence>
<proteinExistence type="predicted"/>
<dbReference type="PROSITE" id="PS50949">
    <property type="entry name" value="HTH_GNTR"/>
    <property type="match status" value="1"/>
</dbReference>
<dbReference type="CDD" id="cd07377">
    <property type="entry name" value="WHTH_GntR"/>
    <property type="match status" value="1"/>
</dbReference>
<comment type="caution">
    <text evidence="6">The sequence shown here is derived from an EMBL/GenBank/DDBJ whole genome shotgun (WGS) entry which is preliminary data.</text>
</comment>
<dbReference type="SMART" id="SM00345">
    <property type="entry name" value="HTH_GNTR"/>
    <property type="match status" value="1"/>
</dbReference>
<feature type="region of interest" description="Disordered" evidence="4">
    <location>
        <begin position="222"/>
        <end position="246"/>
    </location>
</feature>
<dbReference type="SUPFAM" id="SSF48008">
    <property type="entry name" value="GntR ligand-binding domain-like"/>
    <property type="match status" value="1"/>
</dbReference>
<evidence type="ECO:0000313" key="7">
    <source>
        <dbReference type="Proteomes" id="UP000257080"/>
    </source>
</evidence>
<evidence type="ECO:0000256" key="4">
    <source>
        <dbReference type="SAM" id="MobiDB-lite"/>
    </source>
</evidence>
<feature type="domain" description="HTH gntR-type" evidence="5">
    <location>
        <begin position="1"/>
        <end position="67"/>
    </location>
</feature>
<dbReference type="AlphaFoldDB" id="A0A3E0W8S7"/>
<dbReference type="PANTHER" id="PTHR43537">
    <property type="entry name" value="TRANSCRIPTIONAL REGULATOR, GNTR FAMILY"/>
    <property type="match status" value="1"/>
</dbReference>
<dbReference type="Gene3D" id="1.20.120.530">
    <property type="entry name" value="GntR ligand-binding domain-like"/>
    <property type="match status" value="1"/>
</dbReference>
<protein>
    <submittedName>
        <fullName evidence="6">GntR family transcriptional regulator</fullName>
    </submittedName>
</protein>
<evidence type="ECO:0000256" key="1">
    <source>
        <dbReference type="ARBA" id="ARBA00023015"/>
    </source>
</evidence>
<dbReference type="Gene3D" id="1.10.10.10">
    <property type="entry name" value="Winged helix-like DNA-binding domain superfamily/Winged helix DNA-binding domain"/>
    <property type="match status" value="1"/>
</dbReference>
<dbReference type="GO" id="GO:0003677">
    <property type="term" value="F:DNA binding"/>
    <property type="evidence" value="ECO:0007669"/>
    <property type="project" value="UniProtKB-KW"/>
</dbReference>
<dbReference type="InterPro" id="IPR000524">
    <property type="entry name" value="Tscrpt_reg_HTH_GntR"/>
</dbReference>
<dbReference type="InterPro" id="IPR011711">
    <property type="entry name" value="GntR_C"/>
</dbReference>
<dbReference type="InterPro" id="IPR036388">
    <property type="entry name" value="WH-like_DNA-bd_sf"/>
</dbReference>